<accession>A0A6L5G9M1</accession>
<dbReference type="SUPFAM" id="SSF63829">
    <property type="entry name" value="Calcium-dependent phosphotriesterase"/>
    <property type="match status" value="1"/>
</dbReference>
<protein>
    <recommendedName>
        <fullName evidence="4">Superoxide dismutase</fullName>
    </recommendedName>
</protein>
<evidence type="ECO:0000313" key="3">
    <source>
        <dbReference type="Proteomes" id="UP000477750"/>
    </source>
</evidence>
<keyword evidence="1" id="KW-0732">Signal</keyword>
<gene>
    <name evidence="2" type="ORF">GFD30_12415</name>
</gene>
<dbReference type="Proteomes" id="UP000477750">
    <property type="component" value="Unassembled WGS sequence"/>
</dbReference>
<dbReference type="RefSeq" id="WP_153025532.1">
    <property type="nucleotide sequence ID" value="NZ_WIAO01000013.1"/>
</dbReference>
<keyword evidence="3" id="KW-1185">Reference proteome</keyword>
<comment type="caution">
    <text evidence="2">The sequence shown here is derived from an EMBL/GenBank/DDBJ whole genome shotgun (WGS) entry which is preliminary data.</text>
</comment>
<organism evidence="2 3">
    <name type="scientific">Glycomyces albidus</name>
    <dbReference type="NCBI Taxonomy" id="2656774"/>
    <lineage>
        <taxon>Bacteria</taxon>
        <taxon>Bacillati</taxon>
        <taxon>Actinomycetota</taxon>
        <taxon>Actinomycetes</taxon>
        <taxon>Glycomycetales</taxon>
        <taxon>Glycomycetaceae</taxon>
        <taxon>Glycomyces</taxon>
    </lineage>
</organism>
<reference evidence="2 3" key="1">
    <citation type="submission" date="2019-10" db="EMBL/GenBank/DDBJ databases">
        <title>Glycomyces albidus sp. nov., a novel actinomycete isolated from rhizosphere soil of wheat (Triticum aestivum L.).</title>
        <authorList>
            <person name="Qian L."/>
        </authorList>
    </citation>
    <scope>NUCLEOTIDE SEQUENCE [LARGE SCALE GENOMIC DNA]</scope>
    <source>
        <strain evidence="2 3">NEAU-7082</strain>
    </source>
</reference>
<name>A0A6L5G9M1_9ACTN</name>
<feature type="signal peptide" evidence="1">
    <location>
        <begin position="1"/>
        <end position="28"/>
    </location>
</feature>
<dbReference type="EMBL" id="WIAO01000013">
    <property type="protein sequence ID" value="MQM26367.1"/>
    <property type="molecule type" value="Genomic_DNA"/>
</dbReference>
<dbReference type="AlphaFoldDB" id="A0A6L5G9M1"/>
<proteinExistence type="predicted"/>
<dbReference type="InterPro" id="IPR015943">
    <property type="entry name" value="WD40/YVTN_repeat-like_dom_sf"/>
</dbReference>
<dbReference type="Gene3D" id="2.130.10.10">
    <property type="entry name" value="YVTN repeat-like/Quinoprotein amine dehydrogenase"/>
    <property type="match status" value="1"/>
</dbReference>
<feature type="chain" id="PRO_5026830539" description="Superoxide dismutase" evidence="1">
    <location>
        <begin position="29"/>
        <end position="326"/>
    </location>
</feature>
<evidence type="ECO:0000256" key="1">
    <source>
        <dbReference type="SAM" id="SignalP"/>
    </source>
</evidence>
<sequence length="326" mass="34222">MKRSLTSVLSVALAAPLTLGLLAAPASAEKALTDIQLPNGFSPEGIAIDEGVAYTGSLVDGSILQVHLPDGEVEEFAPSPGPDKRAIGMDVDRFDRLWVAGGGESFFPGVAPSFRVYDTDTGELVADVEVPGEFLNDVFVTKEAAWFTDSFAPQLFKVPIAKDGEIGTPERIELGGDWVPNQEVDANGIVAAGGGNLIVAQTVAADGTGGALYLVDADADAEGVADAQRIELSGPLPVGADGLVLIDRKLFVVTPESVVKIRLDRSLTTGTVITTLDVGAEWATTAKKYHSSLYVVDGNFGENFANIGNPDAEFKIVKVPLGRFHQ</sequence>
<evidence type="ECO:0008006" key="4">
    <source>
        <dbReference type="Google" id="ProtNLM"/>
    </source>
</evidence>
<evidence type="ECO:0000313" key="2">
    <source>
        <dbReference type="EMBL" id="MQM26367.1"/>
    </source>
</evidence>